<keyword evidence="5" id="KW-0004">4Fe-4S</keyword>
<dbReference type="Gene3D" id="3.40.470.10">
    <property type="entry name" value="Uracil-DNA glycosylase-like domain"/>
    <property type="match status" value="1"/>
</dbReference>
<dbReference type="RefSeq" id="WP_064026210.1">
    <property type="nucleotide sequence ID" value="NZ_LUUK01000071.1"/>
</dbReference>
<evidence type="ECO:0000256" key="7">
    <source>
        <dbReference type="ARBA" id="ARBA00022763"/>
    </source>
</evidence>
<feature type="compositionally biased region" description="Basic and acidic residues" evidence="12">
    <location>
        <begin position="60"/>
        <end position="73"/>
    </location>
</feature>
<sequence>MEKSVRLQYLEAMGIDAWELRHPSIVTEQAVAAPVGWASQSEAHHFDAPDNEAAPTAEHPAVDETATDHRHAEPALQTAASDSSCISESDAFAPLPHHPKSHTGDQAWKDLQHEVAICRACALCETRTQTVFGVGNKHATWLLIGEAPGRDEDLQGEPFVGRAGQLLNEMIRAIGMRREQVYIANMLKCRPPNNRDPRAEEVDACHDFLKRQIELIQPKLIVAVGRIAAQNLLKTQQPLARLRGIRHELAGIPLTVVHHPAYLLRSLPEKAKAWEDLQFALSVYQSLET</sequence>
<keyword evidence="10" id="KW-0411">Iron-sulfur</keyword>
<evidence type="ECO:0000313" key="15">
    <source>
        <dbReference type="Proteomes" id="UP000077628"/>
    </source>
</evidence>
<dbReference type="EC" id="3.2.2.27" evidence="3"/>
<reference evidence="15" key="1">
    <citation type="submission" date="2016-03" db="EMBL/GenBank/DDBJ databases">
        <authorList>
            <person name="Heylen K."/>
            <person name="De Vos P."/>
            <person name="Vekeman B."/>
        </authorList>
    </citation>
    <scope>NUCLEOTIDE SEQUENCE [LARGE SCALE GENOMIC DNA]</scope>
    <source>
        <strain evidence="15">R-45383</strain>
    </source>
</reference>
<dbReference type="SMART" id="SM00987">
    <property type="entry name" value="UreE_C"/>
    <property type="match status" value="1"/>
</dbReference>
<keyword evidence="15" id="KW-1185">Reference proteome</keyword>
<evidence type="ECO:0000256" key="8">
    <source>
        <dbReference type="ARBA" id="ARBA00022801"/>
    </source>
</evidence>
<dbReference type="GO" id="GO:0006281">
    <property type="term" value="P:DNA repair"/>
    <property type="evidence" value="ECO:0007669"/>
    <property type="project" value="UniProtKB-KW"/>
</dbReference>
<feature type="region of interest" description="Disordered" evidence="12">
    <location>
        <begin position="47"/>
        <end position="83"/>
    </location>
</feature>
<dbReference type="PANTHER" id="PTHR33693">
    <property type="entry name" value="TYPE-5 URACIL-DNA GLYCOSYLASE"/>
    <property type="match status" value="1"/>
</dbReference>
<dbReference type="Proteomes" id="UP000077628">
    <property type="component" value="Unassembled WGS sequence"/>
</dbReference>
<gene>
    <name evidence="14" type="ORF">A1355_22250</name>
</gene>
<dbReference type="STRING" id="702114.A1355_22250"/>
<evidence type="ECO:0000256" key="2">
    <source>
        <dbReference type="ARBA" id="ARBA00006521"/>
    </source>
</evidence>
<evidence type="ECO:0000256" key="6">
    <source>
        <dbReference type="ARBA" id="ARBA00022723"/>
    </source>
</evidence>
<accession>A0A177P056</accession>
<name>A0A177P056_9GAMM</name>
<dbReference type="CDD" id="cd10030">
    <property type="entry name" value="UDG-F4_TTUDGA_SPO1dp_like"/>
    <property type="match status" value="1"/>
</dbReference>
<evidence type="ECO:0000256" key="3">
    <source>
        <dbReference type="ARBA" id="ARBA00012030"/>
    </source>
</evidence>
<protein>
    <recommendedName>
        <fullName evidence="4">Type-4 uracil-DNA glycosylase</fullName>
        <ecNumber evidence="3">3.2.2.27</ecNumber>
    </recommendedName>
</protein>
<dbReference type="EMBL" id="LUUK01000071">
    <property type="protein sequence ID" value="OAI22873.1"/>
    <property type="molecule type" value="Genomic_DNA"/>
</dbReference>
<evidence type="ECO:0000259" key="13">
    <source>
        <dbReference type="SMART" id="SM00986"/>
    </source>
</evidence>
<comment type="similarity">
    <text evidence="2">Belongs to the uracil-DNA glycosylase (UDG) superfamily. Type 4 (UDGa) family.</text>
</comment>
<evidence type="ECO:0000256" key="9">
    <source>
        <dbReference type="ARBA" id="ARBA00023004"/>
    </source>
</evidence>
<dbReference type="InterPro" id="IPR051536">
    <property type="entry name" value="UDG_Type-4/5"/>
</dbReference>
<keyword evidence="6" id="KW-0479">Metal-binding</keyword>
<evidence type="ECO:0000256" key="10">
    <source>
        <dbReference type="ARBA" id="ARBA00023014"/>
    </source>
</evidence>
<dbReference type="GO" id="GO:0046872">
    <property type="term" value="F:metal ion binding"/>
    <property type="evidence" value="ECO:0007669"/>
    <property type="project" value="UniProtKB-KW"/>
</dbReference>
<dbReference type="SUPFAM" id="SSF52141">
    <property type="entry name" value="Uracil-DNA glycosylase-like"/>
    <property type="match status" value="1"/>
</dbReference>
<feature type="domain" description="Uracil-DNA glycosylase-like" evidence="13">
    <location>
        <begin position="132"/>
        <end position="278"/>
    </location>
</feature>
<dbReference type="AlphaFoldDB" id="A0A177P056"/>
<dbReference type="SMART" id="SM00986">
    <property type="entry name" value="UDG"/>
    <property type="match status" value="1"/>
</dbReference>
<evidence type="ECO:0000256" key="11">
    <source>
        <dbReference type="ARBA" id="ARBA00023204"/>
    </source>
</evidence>
<dbReference type="GO" id="GO:0051539">
    <property type="term" value="F:4 iron, 4 sulfur cluster binding"/>
    <property type="evidence" value="ECO:0007669"/>
    <property type="project" value="UniProtKB-KW"/>
</dbReference>
<keyword evidence="7" id="KW-0227">DNA damage</keyword>
<dbReference type="PANTHER" id="PTHR33693:SF1">
    <property type="entry name" value="TYPE-4 URACIL-DNA GLYCOSYLASE"/>
    <property type="match status" value="1"/>
</dbReference>
<dbReference type="InterPro" id="IPR036895">
    <property type="entry name" value="Uracil-DNA_glycosylase-like_sf"/>
</dbReference>
<dbReference type="NCBIfam" id="TIGR00758">
    <property type="entry name" value="UDG_fam4"/>
    <property type="match status" value="1"/>
</dbReference>
<evidence type="ECO:0000256" key="1">
    <source>
        <dbReference type="ARBA" id="ARBA00001400"/>
    </source>
</evidence>
<keyword evidence="11" id="KW-0234">DNA repair</keyword>
<comment type="catalytic activity">
    <reaction evidence="1">
        <text>Hydrolyzes single-stranded DNA or mismatched double-stranded DNA and polynucleotides, releasing free uracil.</text>
        <dbReference type="EC" id="3.2.2.27"/>
    </reaction>
</comment>
<dbReference type="InterPro" id="IPR005273">
    <property type="entry name" value="Ura-DNA_glyco_family4"/>
</dbReference>
<dbReference type="OrthoDB" id="5290748at2"/>
<comment type="caution">
    <text evidence="14">The sequence shown here is derived from an EMBL/GenBank/DDBJ whole genome shotgun (WGS) entry which is preliminary data.</text>
</comment>
<evidence type="ECO:0000313" key="14">
    <source>
        <dbReference type="EMBL" id="OAI22873.1"/>
    </source>
</evidence>
<dbReference type="Pfam" id="PF03167">
    <property type="entry name" value="UDG"/>
    <property type="match status" value="1"/>
</dbReference>
<proteinExistence type="inferred from homology"/>
<dbReference type="InterPro" id="IPR005122">
    <property type="entry name" value="Uracil-DNA_glycosylase-like"/>
</dbReference>
<organism evidence="14 15">
    <name type="scientific">Methylomonas koyamae</name>
    <dbReference type="NCBI Taxonomy" id="702114"/>
    <lineage>
        <taxon>Bacteria</taxon>
        <taxon>Pseudomonadati</taxon>
        <taxon>Pseudomonadota</taxon>
        <taxon>Gammaproteobacteria</taxon>
        <taxon>Methylococcales</taxon>
        <taxon>Methylococcaceae</taxon>
        <taxon>Methylomonas</taxon>
    </lineage>
</organism>
<evidence type="ECO:0000256" key="5">
    <source>
        <dbReference type="ARBA" id="ARBA00022485"/>
    </source>
</evidence>
<evidence type="ECO:0000256" key="12">
    <source>
        <dbReference type="SAM" id="MobiDB-lite"/>
    </source>
</evidence>
<keyword evidence="9" id="KW-0408">Iron</keyword>
<keyword evidence="8" id="KW-0378">Hydrolase</keyword>
<dbReference type="GO" id="GO:0004844">
    <property type="term" value="F:uracil DNA N-glycosylase activity"/>
    <property type="evidence" value="ECO:0007669"/>
    <property type="project" value="UniProtKB-EC"/>
</dbReference>
<evidence type="ECO:0000256" key="4">
    <source>
        <dbReference type="ARBA" id="ARBA00019403"/>
    </source>
</evidence>